<dbReference type="GO" id="GO:0070273">
    <property type="term" value="F:phosphatidylinositol-4-phosphate binding"/>
    <property type="evidence" value="ECO:0007669"/>
    <property type="project" value="InterPro"/>
</dbReference>
<keyword evidence="4" id="KW-0472">Membrane</keyword>
<keyword evidence="3" id="KW-0446">Lipid-binding</keyword>
<dbReference type="Pfam" id="PF05719">
    <property type="entry name" value="GPP34"/>
    <property type="match status" value="1"/>
</dbReference>
<gene>
    <name evidence="5" type="ORF">DFJ75_3097</name>
</gene>
<dbReference type="InterPro" id="IPR008628">
    <property type="entry name" value="GPP34-like"/>
</dbReference>
<proteinExistence type="predicted"/>
<dbReference type="PANTHER" id="PTHR12704">
    <property type="entry name" value="TRANS-GOLGI PROTEIN GMX33"/>
    <property type="match status" value="1"/>
</dbReference>
<evidence type="ECO:0000256" key="4">
    <source>
        <dbReference type="ARBA" id="ARBA00023136"/>
    </source>
</evidence>
<dbReference type="GO" id="GO:0005829">
    <property type="term" value="C:cytosol"/>
    <property type="evidence" value="ECO:0007669"/>
    <property type="project" value="TreeGrafter"/>
</dbReference>
<accession>A0A495K6S4</accession>
<evidence type="ECO:0000256" key="3">
    <source>
        <dbReference type="ARBA" id="ARBA00023121"/>
    </source>
</evidence>
<dbReference type="GO" id="GO:0048194">
    <property type="term" value="P:Golgi vesicle budding"/>
    <property type="evidence" value="ECO:0007669"/>
    <property type="project" value="TreeGrafter"/>
</dbReference>
<dbReference type="InterPro" id="IPR038261">
    <property type="entry name" value="GPP34-like_sf"/>
</dbReference>
<dbReference type="PANTHER" id="PTHR12704:SF2">
    <property type="entry name" value="GOLGI PHOSPHOPROTEIN 3 HOMOLOG SAURON"/>
    <property type="match status" value="1"/>
</dbReference>
<dbReference type="GO" id="GO:0012505">
    <property type="term" value="C:endomembrane system"/>
    <property type="evidence" value="ECO:0007669"/>
    <property type="project" value="UniProtKB-ARBA"/>
</dbReference>
<evidence type="ECO:0000256" key="1">
    <source>
        <dbReference type="ARBA" id="ARBA00004255"/>
    </source>
</evidence>
<dbReference type="EMBL" id="RBKV01000001">
    <property type="protein sequence ID" value="RKR96254.1"/>
    <property type="molecule type" value="Genomic_DNA"/>
</dbReference>
<dbReference type="AlphaFoldDB" id="A0A495K6S4"/>
<dbReference type="Gene3D" id="1.10.3630.10">
    <property type="entry name" value="yeast vps74-n-term truncation variant domain like"/>
    <property type="match status" value="1"/>
</dbReference>
<sequence>MDMSTLIAEDLLLLLLDDNKGTTPSGTAVSTALGGAVLLELALAGAVDAGKRSRWKQPKVHVVDAARVTDPLLARAVRTIAEKDRTAQSLVNKIGKGLKTELAERMVKRGLLDRHDTEVLGIRRTRFPALDTGHKNELKKAITTVLVRQVPPDDRAGALIALLSAVDRAHKTVDGSDVPGREIKKRAKKVAEGAWAADAVRDAVAAATTAITTATVAAAAAGTSNGGG</sequence>
<dbReference type="GO" id="GO:0006890">
    <property type="term" value="P:retrograde vesicle-mediated transport, Golgi to endoplasmic reticulum"/>
    <property type="evidence" value="ECO:0007669"/>
    <property type="project" value="TreeGrafter"/>
</dbReference>
<comment type="subcellular location">
    <subcellularLocation>
        <location evidence="1">Golgi apparatus membrane</location>
        <topology evidence="1">Peripheral membrane protein</topology>
        <orientation evidence="1">Cytoplasmic side</orientation>
    </subcellularLocation>
</comment>
<keyword evidence="2" id="KW-0333">Golgi apparatus</keyword>
<dbReference type="GO" id="GO:0007030">
    <property type="term" value="P:Golgi organization"/>
    <property type="evidence" value="ECO:0007669"/>
    <property type="project" value="TreeGrafter"/>
</dbReference>
<comment type="caution">
    <text evidence="5">The sequence shown here is derived from an EMBL/GenBank/DDBJ whole genome shotgun (WGS) entry which is preliminary data.</text>
</comment>
<protein>
    <submittedName>
        <fullName evidence="5">Golgi phosphoprotein 3 GPP34</fullName>
    </submittedName>
</protein>
<name>A0A495K6S4_WILMA</name>
<reference evidence="5 6" key="1">
    <citation type="submission" date="2018-10" db="EMBL/GenBank/DDBJ databases">
        <title>Sequencing the genomes of 1000 actinobacteria strains.</title>
        <authorList>
            <person name="Klenk H.-P."/>
        </authorList>
    </citation>
    <scope>NUCLEOTIDE SEQUENCE [LARGE SCALE GENOMIC DNA]</scope>
    <source>
        <strain evidence="5 6">DSM 44343</strain>
    </source>
</reference>
<dbReference type="Proteomes" id="UP000274762">
    <property type="component" value="Unassembled WGS sequence"/>
</dbReference>
<evidence type="ECO:0000313" key="5">
    <source>
        <dbReference type="EMBL" id="RKR96254.1"/>
    </source>
</evidence>
<organism evidence="5 6">
    <name type="scientific">Williamsia marianensis</name>
    <dbReference type="NCBI Taxonomy" id="85044"/>
    <lineage>
        <taxon>Bacteria</taxon>
        <taxon>Bacillati</taxon>
        <taxon>Actinomycetota</taxon>
        <taxon>Actinomycetes</taxon>
        <taxon>Mycobacteriales</taxon>
        <taxon>Nocardiaceae</taxon>
        <taxon>Williamsia</taxon>
    </lineage>
</organism>
<dbReference type="GO" id="GO:0043001">
    <property type="term" value="P:Golgi to plasma membrane protein transport"/>
    <property type="evidence" value="ECO:0007669"/>
    <property type="project" value="TreeGrafter"/>
</dbReference>
<evidence type="ECO:0000256" key="2">
    <source>
        <dbReference type="ARBA" id="ARBA00023034"/>
    </source>
</evidence>
<evidence type="ECO:0000313" key="6">
    <source>
        <dbReference type="Proteomes" id="UP000274762"/>
    </source>
</evidence>